<evidence type="ECO:0000256" key="1">
    <source>
        <dbReference type="ARBA" id="ARBA00004556"/>
    </source>
</evidence>
<dbReference type="GO" id="GO:0048471">
    <property type="term" value="C:perinuclear region of cytoplasm"/>
    <property type="evidence" value="ECO:0007669"/>
    <property type="project" value="UniProtKB-SubCell"/>
</dbReference>
<dbReference type="PANTHER" id="PTHR45994">
    <property type="entry name" value="FI21225P1"/>
    <property type="match status" value="1"/>
</dbReference>
<dbReference type="GO" id="GO:0051879">
    <property type="term" value="F:Hsp90 protein binding"/>
    <property type="evidence" value="ECO:0007669"/>
    <property type="project" value="TreeGrafter"/>
</dbReference>
<keyword evidence="2" id="KW-0217">Developmental protein</keyword>
<keyword evidence="8" id="KW-0143">Chaperone</keyword>
<dbReference type="AlphaFoldDB" id="A0A8T2K5D0"/>
<dbReference type="Gene3D" id="1.25.40.10">
    <property type="entry name" value="Tetratricopeptide repeat domain"/>
    <property type="match status" value="1"/>
</dbReference>
<feature type="repeat" description="TPR" evidence="9">
    <location>
        <begin position="4"/>
        <end position="37"/>
    </location>
</feature>
<reference evidence="11" key="1">
    <citation type="thesis" date="2020" institute="ProQuest LLC" country="789 East Eisenhower Parkway, Ann Arbor, MI, USA">
        <title>Comparative Genomics and Chromosome Evolution.</title>
        <authorList>
            <person name="Mudd A.B."/>
        </authorList>
    </citation>
    <scope>NUCLEOTIDE SEQUENCE</scope>
    <source>
        <strain evidence="11">Female2</strain>
        <tissue evidence="11">Blood</tissue>
    </source>
</reference>
<dbReference type="InterPro" id="IPR024660">
    <property type="entry name" value="UCS_central_dom"/>
</dbReference>
<dbReference type="GO" id="GO:0007517">
    <property type="term" value="P:muscle organ development"/>
    <property type="evidence" value="ECO:0007669"/>
    <property type="project" value="UniProtKB-KW"/>
</dbReference>
<dbReference type="SUPFAM" id="SSF48452">
    <property type="entry name" value="TPR-like"/>
    <property type="match status" value="1"/>
</dbReference>
<keyword evidence="4" id="KW-0517">Myogenesis</keyword>
<evidence type="ECO:0000256" key="5">
    <source>
        <dbReference type="ARBA" id="ARBA00022737"/>
    </source>
</evidence>
<evidence type="ECO:0000313" key="12">
    <source>
        <dbReference type="Proteomes" id="UP000812440"/>
    </source>
</evidence>
<evidence type="ECO:0000256" key="9">
    <source>
        <dbReference type="PROSITE-ProRule" id="PRU00339"/>
    </source>
</evidence>
<keyword evidence="12" id="KW-1185">Reference proteome</keyword>
<keyword evidence="5" id="KW-0677">Repeat</keyword>
<feature type="domain" description="UNC-45/Cro1/She4 central" evidence="10">
    <location>
        <begin position="324"/>
        <end position="486"/>
    </location>
</feature>
<dbReference type="FunFam" id="1.25.10.10:FF:000043">
    <property type="entry name" value="Unc-45 myosin chaperone B"/>
    <property type="match status" value="1"/>
</dbReference>
<dbReference type="PANTHER" id="PTHR45994:SF2">
    <property type="entry name" value="PROTEIN UNC-45 HOMOLOG B"/>
    <property type="match status" value="1"/>
</dbReference>
<dbReference type="FunFam" id="1.25.40.10:FF:000025">
    <property type="entry name" value="Unc-45 myosin chaperone B"/>
    <property type="match status" value="1"/>
</dbReference>
<organism evidence="11 12">
    <name type="scientific">Hymenochirus boettgeri</name>
    <name type="common">Congo dwarf clawed frog</name>
    <dbReference type="NCBI Taxonomy" id="247094"/>
    <lineage>
        <taxon>Eukaryota</taxon>
        <taxon>Metazoa</taxon>
        <taxon>Chordata</taxon>
        <taxon>Craniata</taxon>
        <taxon>Vertebrata</taxon>
        <taxon>Euteleostomi</taxon>
        <taxon>Amphibia</taxon>
        <taxon>Batrachia</taxon>
        <taxon>Anura</taxon>
        <taxon>Pipoidea</taxon>
        <taxon>Pipidae</taxon>
        <taxon>Pipinae</taxon>
        <taxon>Hymenochirus</taxon>
    </lineage>
</organism>
<comment type="caution">
    <text evidence="11">The sequence shown here is derived from an EMBL/GenBank/DDBJ whole genome shotgun (WGS) entry which is preliminary data.</text>
</comment>
<dbReference type="PROSITE" id="PS50005">
    <property type="entry name" value="TPR"/>
    <property type="match status" value="1"/>
</dbReference>
<sequence>MEDPVQLKEEGNKYFQGNEYGQAIECYSKALKLLKDKKMQAVLYRNRAACYLKQENYIQAASDASKAIDVDASDIKALFRRCQALEKLGKLDQAYKDVQRCATLEPKNRTFLETLHRLGAEIQEKMRIQFSTDSRVQKMFEILLDENSEKEKREKAANNMIVLGREDAGAERIFQNNGVNLLMQLVETKDPELIISAVRTLSGMCTGHRARATAILHLVGLKKICSIMAVDNEEISLAACNLLQNIVDSLTGDDKKVHGKEEAVVLDTKKDLKTITTSLLDMLVSKKVSGHGRDQALNLLNKNIPRRDLKDKNNSKTLFVVDAGLKKILKVLGQVPELPNCLPLTPNTRLIASVLVNKLYDDLRCDPERENFRLICEEYITGSFDPKDMEKNLHAIQTVSGILQGPFDLGNKLLGLQGVMEMMVALTGSENEVDQIVAVEALIHSSTKLSRASFIITNGVSLLKDIYKKTKNEKIKIRALVGLCKLGSAGGTDYALRQFAEGSTDKLAKQCRKWLCNPNIDVQTRKWAVEGLAYLTLDADVKDEFVEDEQALQAMFELSKMSDKTILYSVATTLVNCTNSYDVKEVIPELVQLAKFSKQHVPEQHPKDKKDFVVKRVKRLLKADVISALSCMVKADSSILTDQTKEQLARVFLALCEDPKDRGIIVAQGGGKTSQWMEILQRLCLNEDIHVQHRGVVIAYNLIHADKELAKKLVESEMLEILTVIGKQEDNPNKQHIINAAREALLKSLDYGFIKTVS</sequence>
<dbReference type="InterPro" id="IPR019734">
    <property type="entry name" value="TPR_rpt"/>
</dbReference>
<accession>A0A8T2K5D0</accession>
<keyword evidence="6" id="KW-0221">Differentiation</keyword>
<dbReference type="SMART" id="SM00028">
    <property type="entry name" value="TPR"/>
    <property type="match status" value="3"/>
</dbReference>
<dbReference type="Proteomes" id="UP000812440">
    <property type="component" value="Chromosome 2"/>
</dbReference>
<dbReference type="InterPro" id="IPR011989">
    <property type="entry name" value="ARM-like"/>
</dbReference>
<evidence type="ECO:0000256" key="3">
    <source>
        <dbReference type="ARBA" id="ARBA00022490"/>
    </source>
</evidence>
<evidence type="ECO:0000256" key="4">
    <source>
        <dbReference type="ARBA" id="ARBA00022541"/>
    </source>
</evidence>
<keyword evidence="7 9" id="KW-0802">TPR repeat</keyword>
<dbReference type="Pfam" id="PF11701">
    <property type="entry name" value="UNC45-central"/>
    <property type="match status" value="1"/>
</dbReference>
<protein>
    <recommendedName>
        <fullName evidence="10">UNC-45/Cro1/She4 central domain-containing protein</fullName>
    </recommendedName>
</protein>
<gene>
    <name evidence="11" type="ORF">GDO86_003767</name>
</gene>
<keyword evidence="3" id="KW-0963">Cytoplasm</keyword>
<dbReference type="InterPro" id="IPR011990">
    <property type="entry name" value="TPR-like_helical_dom_sf"/>
</dbReference>
<comment type="subcellular location">
    <subcellularLocation>
        <location evidence="1">Cytoplasm</location>
        <location evidence="1">Perinuclear region</location>
    </subcellularLocation>
</comment>
<dbReference type="EMBL" id="JAACNH010000002">
    <property type="protein sequence ID" value="KAG8451698.1"/>
    <property type="molecule type" value="Genomic_DNA"/>
</dbReference>
<dbReference type="SUPFAM" id="SSF48371">
    <property type="entry name" value="ARM repeat"/>
    <property type="match status" value="2"/>
</dbReference>
<evidence type="ECO:0000259" key="10">
    <source>
        <dbReference type="Pfam" id="PF11701"/>
    </source>
</evidence>
<dbReference type="InterPro" id="IPR016024">
    <property type="entry name" value="ARM-type_fold"/>
</dbReference>
<dbReference type="OrthoDB" id="199930at2759"/>
<evidence type="ECO:0000256" key="8">
    <source>
        <dbReference type="ARBA" id="ARBA00023186"/>
    </source>
</evidence>
<dbReference type="Gene3D" id="1.25.10.10">
    <property type="entry name" value="Leucine-rich Repeat Variant"/>
    <property type="match status" value="3"/>
</dbReference>
<dbReference type="GO" id="GO:0030154">
    <property type="term" value="P:cell differentiation"/>
    <property type="evidence" value="ECO:0007669"/>
    <property type="project" value="UniProtKB-KW"/>
</dbReference>
<evidence type="ECO:0000256" key="7">
    <source>
        <dbReference type="ARBA" id="ARBA00022803"/>
    </source>
</evidence>
<evidence type="ECO:0000256" key="2">
    <source>
        <dbReference type="ARBA" id="ARBA00022473"/>
    </source>
</evidence>
<evidence type="ECO:0000256" key="6">
    <source>
        <dbReference type="ARBA" id="ARBA00022782"/>
    </source>
</evidence>
<name>A0A8T2K5D0_9PIPI</name>
<evidence type="ECO:0000313" key="11">
    <source>
        <dbReference type="EMBL" id="KAG8451698.1"/>
    </source>
</evidence>
<proteinExistence type="predicted"/>